<gene>
    <name evidence="1" type="ORF">DB30_07636</name>
</gene>
<dbReference type="RefSeq" id="WP_052555164.1">
    <property type="nucleotide sequence ID" value="NZ_JMCC02000089.1"/>
</dbReference>
<dbReference type="AlphaFoldDB" id="A0A0C2CVZ1"/>
<organism evidence="1 2">
    <name type="scientific">Enhygromyxa salina</name>
    <dbReference type="NCBI Taxonomy" id="215803"/>
    <lineage>
        <taxon>Bacteria</taxon>
        <taxon>Pseudomonadati</taxon>
        <taxon>Myxococcota</taxon>
        <taxon>Polyangia</taxon>
        <taxon>Nannocystales</taxon>
        <taxon>Nannocystaceae</taxon>
        <taxon>Enhygromyxa</taxon>
    </lineage>
</organism>
<accession>A0A0C2CVZ1</accession>
<sequence length="288" mass="31554">MVDLERFLDLVRRELRCDDARFEFGGQPPQSDDCVFAELPGGWRVVALFSAPLEDGGGPEAKLVALVETFSGIGGRIEARRPRMSAGPVARELDDALALLAEKANALQAVVIDEDSPVLWGSSEAPPGPEDVEVIMWIGELADSAAAAGLDMTELVQLDETKLRERVTGLEPRKLRERLLRKLPAIREFGEHRDAQGWAAHFATCRAIAAVRRAPERHEAIEDDLGWFARDFGGIYHVILVYGGRFSELGAAGVMLRALPAIEKLVLSLPPIDPPPKGARVLPFRRRG</sequence>
<reference evidence="1 2" key="1">
    <citation type="submission" date="2014-12" db="EMBL/GenBank/DDBJ databases">
        <title>Genome assembly of Enhygromyxa salina DSM 15201.</title>
        <authorList>
            <person name="Sharma G."/>
            <person name="Subramanian S."/>
        </authorList>
    </citation>
    <scope>NUCLEOTIDE SEQUENCE [LARGE SCALE GENOMIC DNA]</scope>
    <source>
        <strain evidence="1 2">DSM 15201</strain>
    </source>
</reference>
<comment type="caution">
    <text evidence="1">The sequence shown here is derived from an EMBL/GenBank/DDBJ whole genome shotgun (WGS) entry which is preliminary data.</text>
</comment>
<evidence type="ECO:0000313" key="1">
    <source>
        <dbReference type="EMBL" id="KIG13790.1"/>
    </source>
</evidence>
<evidence type="ECO:0000313" key="2">
    <source>
        <dbReference type="Proteomes" id="UP000031599"/>
    </source>
</evidence>
<proteinExistence type="predicted"/>
<dbReference type="EMBL" id="JMCC02000089">
    <property type="protein sequence ID" value="KIG13790.1"/>
    <property type="molecule type" value="Genomic_DNA"/>
</dbReference>
<dbReference type="Proteomes" id="UP000031599">
    <property type="component" value="Unassembled WGS sequence"/>
</dbReference>
<name>A0A0C2CVZ1_9BACT</name>
<protein>
    <submittedName>
        <fullName evidence="1">Uncharacterized protein</fullName>
    </submittedName>
</protein>